<dbReference type="Gene3D" id="2.60.40.1180">
    <property type="entry name" value="Golgi alpha-mannosidase II"/>
    <property type="match status" value="1"/>
</dbReference>
<evidence type="ECO:0000313" key="3">
    <source>
        <dbReference type="EMBL" id="BFO18485.1"/>
    </source>
</evidence>
<evidence type="ECO:0008006" key="4">
    <source>
        <dbReference type="Google" id="ProtNLM"/>
    </source>
</evidence>
<dbReference type="GO" id="GO:0005975">
    <property type="term" value="P:carbohydrate metabolic process"/>
    <property type="evidence" value="ECO:0007669"/>
    <property type="project" value="InterPro"/>
</dbReference>
<dbReference type="AlphaFoldDB" id="A0AAT9HMA1"/>
<dbReference type="Pfam" id="PF22124">
    <property type="entry name" value="Glyco_hydro_95_cat"/>
    <property type="match status" value="1"/>
</dbReference>
<proteinExistence type="predicted"/>
<dbReference type="Pfam" id="PF21307">
    <property type="entry name" value="Glyco_hydro_95_C"/>
    <property type="match status" value="1"/>
</dbReference>
<sequence length="164" mass="17564">MRALLMARGMDTFGWGCAWRSLCWSRLKDADKAYQLYLNVLRPSVGNSNGTSANWFDMYSQGSYTIFQIDANLGGAAAALEMLLYSRPGVIELLPALPDAWAGKGSVTGLGARGGFVVDLSWRKGKVTSTTIRSVGGTTTELRAGAHSERIDISPGTSVTITLP</sequence>
<dbReference type="PANTHER" id="PTHR31084:SF3">
    <property type="entry name" value="ALPHA-FUCOSIDASE A"/>
    <property type="match status" value="1"/>
</dbReference>
<feature type="domain" description="Glycosyl hydrolase family 95 catalytic" evidence="2">
    <location>
        <begin position="2"/>
        <end position="83"/>
    </location>
</feature>
<feature type="domain" description="Alpha fucosidase A-like C-terminal" evidence="1">
    <location>
        <begin position="86"/>
        <end position="146"/>
    </location>
</feature>
<gene>
    <name evidence="3" type="ORF">SHKM778_48730</name>
</gene>
<dbReference type="SUPFAM" id="SSF48208">
    <property type="entry name" value="Six-hairpin glycosidases"/>
    <property type="match status" value="1"/>
</dbReference>
<dbReference type="InterPro" id="IPR008928">
    <property type="entry name" value="6-hairpin_glycosidase_sf"/>
</dbReference>
<organism evidence="3">
    <name type="scientific">Streptomyces haneummycinicus</name>
    <dbReference type="NCBI Taxonomy" id="3074435"/>
    <lineage>
        <taxon>Bacteria</taxon>
        <taxon>Bacillati</taxon>
        <taxon>Actinomycetota</taxon>
        <taxon>Actinomycetes</taxon>
        <taxon>Kitasatosporales</taxon>
        <taxon>Streptomycetaceae</taxon>
        <taxon>Streptomyces</taxon>
    </lineage>
</organism>
<dbReference type="PANTHER" id="PTHR31084">
    <property type="entry name" value="ALPHA-L-FUCOSIDASE 2"/>
    <property type="match status" value="1"/>
</dbReference>
<dbReference type="InterPro" id="IPR054363">
    <property type="entry name" value="GH95_cat"/>
</dbReference>
<accession>A0AAT9HMA1</accession>
<name>A0AAT9HMA1_9ACTN</name>
<reference evidence="3" key="2">
    <citation type="submission" date="2024-07" db="EMBL/GenBank/DDBJ databases">
        <title>Streptomyces haneummycinica sp. nov., a new antibiotic-producing actinobacterium isolated from marine sediment.</title>
        <authorList>
            <person name="Uemura M."/>
            <person name="Hamada M."/>
            <person name="Hirano S."/>
            <person name="Kobayashi K."/>
            <person name="Ohshiro T."/>
            <person name="Kobayashi T."/>
            <person name="Terahara T."/>
        </authorList>
    </citation>
    <scope>NUCLEOTIDE SEQUENCE</scope>
    <source>
        <strain evidence="3">KM77-8</strain>
    </source>
</reference>
<reference evidence="3" key="1">
    <citation type="submission" date="2024-06" db="EMBL/GenBank/DDBJ databases">
        <authorList>
            <consortium name="consrtm"/>
            <person name="Uemura M."/>
            <person name="Terahara T."/>
        </authorList>
    </citation>
    <scope>NUCLEOTIDE SEQUENCE</scope>
    <source>
        <strain evidence="3">KM77-8</strain>
    </source>
</reference>
<dbReference type="InterPro" id="IPR049053">
    <property type="entry name" value="AFCA-like_C"/>
</dbReference>
<dbReference type="InterPro" id="IPR013780">
    <property type="entry name" value="Glyco_hydro_b"/>
</dbReference>
<evidence type="ECO:0000259" key="1">
    <source>
        <dbReference type="Pfam" id="PF21307"/>
    </source>
</evidence>
<dbReference type="GO" id="GO:0004560">
    <property type="term" value="F:alpha-L-fucosidase activity"/>
    <property type="evidence" value="ECO:0007669"/>
    <property type="project" value="TreeGrafter"/>
</dbReference>
<dbReference type="EMBL" id="AP035768">
    <property type="protein sequence ID" value="BFO18485.1"/>
    <property type="molecule type" value="Genomic_DNA"/>
</dbReference>
<evidence type="ECO:0000259" key="2">
    <source>
        <dbReference type="Pfam" id="PF22124"/>
    </source>
</evidence>
<protein>
    <recommendedName>
        <fullName evidence="4">Alpha-L-fucosidase</fullName>
    </recommendedName>
</protein>